<dbReference type="AlphaFoldDB" id="A0A0A9BVU8"/>
<accession>A0A0A9BVU8</accession>
<proteinExistence type="predicted"/>
<reference evidence="1" key="2">
    <citation type="journal article" date="2015" name="Data Brief">
        <title>Shoot transcriptome of the giant reed, Arundo donax.</title>
        <authorList>
            <person name="Barrero R.A."/>
            <person name="Guerrero F.D."/>
            <person name="Moolhuijzen P."/>
            <person name="Goolsby J.A."/>
            <person name="Tidwell J."/>
            <person name="Bellgard S.E."/>
            <person name="Bellgard M.I."/>
        </authorList>
    </citation>
    <scope>NUCLEOTIDE SEQUENCE</scope>
    <source>
        <tissue evidence="1">Shoot tissue taken approximately 20 cm above the soil surface</tissue>
    </source>
</reference>
<organism evidence="1">
    <name type="scientific">Arundo donax</name>
    <name type="common">Giant reed</name>
    <name type="synonym">Donax arundinaceus</name>
    <dbReference type="NCBI Taxonomy" id="35708"/>
    <lineage>
        <taxon>Eukaryota</taxon>
        <taxon>Viridiplantae</taxon>
        <taxon>Streptophyta</taxon>
        <taxon>Embryophyta</taxon>
        <taxon>Tracheophyta</taxon>
        <taxon>Spermatophyta</taxon>
        <taxon>Magnoliopsida</taxon>
        <taxon>Liliopsida</taxon>
        <taxon>Poales</taxon>
        <taxon>Poaceae</taxon>
        <taxon>PACMAD clade</taxon>
        <taxon>Arundinoideae</taxon>
        <taxon>Arundineae</taxon>
        <taxon>Arundo</taxon>
    </lineage>
</organism>
<name>A0A0A9BVU8_ARUDO</name>
<dbReference type="EMBL" id="GBRH01229766">
    <property type="protein sequence ID" value="JAD68129.1"/>
    <property type="molecule type" value="Transcribed_RNA"/>
</dbReference>
<sequence length="21" mass="2232">MLCTFIVLKVCCLVCSASLQG</sequence>
<reference evidence="1" key="1">
    <citation type="submission" date="2014-09" db="EMBL/GenBank/DDBJ databases">
        <authorList>
            <person name="Magalhaes I.L.F."/>
            <person name="Oliveira U."/>
            <person name="Santos F.R."/>
            <person name="Vidigal T.H.D.A."/>
            <person name="Brescovit A.D."/>
            <person name="Santos A.J."/>
        </authorList>
    </citation>
    <scope>NUCLEOTIDE SEQUENCE</scope>
    <source>
        <tissue evidence="1">Shoot tissue taken approximately 20 cm above the soil surface</tissue>
    </source>
</reference>
<protein>
    <submittedName>
        <fullName evidence="1">Uncharacterized protein</fullName>
    </submittedName>
</protein>
<evidence type="ECO:0000313" key="1">
    <source>
        <dbReference type="EMBL" id="JAD68129.1"/>
    </source>
</evidence>